<organism evidence="1 2">
    <name type="scientific">Brenthis ino</name>
    <name type="common">lesser marbled fritillary</name>
    <dbReference type="NCBI Taxonomy" id="405034"/>
    <lineage>
        <taxon>Eukaryota</taxon>
        <taxon>Metazoa</taxon>
        <taxon>Ecdysozoa</taxon>
        <taxon>Arthropoda</taxon>
        <taxon>Hexapoda</taxon>
        <taxon>Insecta</taxon>
        <taxon>Pterygota</taxon>
        <taxon>Neoptera</taxon>
        <taxon>Endopterygota</taxon>
        <taxon>Lepidoptera</taxon>
        <taxon>Glossata</taxon>
        <taxon>Ditrysia</taxon>
        <taxon>Papilionoidea</taxon>
        <taxon>Nymphalidae</taxon>
        <taxon>Heliconiinae</taxon>
        <taxon>Argynnini</taxon>
        <taxon>Brenthis</taxon>
    </lineage>
</organism>
<gene>
    <name evidence="1" type="ORF">BINO364_LOCUS1519</name>
</gene>
<reference evidence="1" key="1">
    <citation type="submission" date="2021-12" db="EMBL/GenBank/DDBJ databases">
        <authorList>
            <person name="Martin H S."/>
        </authorList>
    </citation>
    <scope>NUCLEOTIDE SEQUENCE</scope>
</reference>
<dbReference type="PANTHER" id="PTHR46060">
    <property type="entry name" value="MARINER MOS1 TRANSPOSASE-LIKE PROTEIN"/>
    <property type="match status" value="1"/>
</dbReference>
<evidence type="ECO:0000313" key="1">
    <source>
        <dbReference type="EMBL" id="CAH0714473.1"/>
    </source>
</evidence>
<name>A0A8J9V2W2_9NEOP</name>
<accession>A0A8J9V2W2</accession>
<dbReference type="AlphaFoldDB" id="A0A8J9V2W2"/>
<protein>
    <recommendedName>
        <fullName evidence="3">Transposase</fullName>
    </recommendedName>
</protein>
<proteinExistence type="predicted"/>
<dbReference type="EMBL" id="OV170221">
    <property type="protein sequence ID" value="CAH0714473.1"/>
    <property type="molecule type" value="Genomic_DNA"/>
</dbReference>
<dbReference type="InterPro" id="IPR036397">
    <property type="entry name" value="RNaseH_sf"/>
</dbReference>
<dbReference type="PANTHER" id="PTHR46060:SF1">
    <property type="entry name" value="MARINER MOS1 TRANSPOSASE-LIKE PROTEIN"/>
    <property type="match status" value="1"/>
</dbReference>
<keyword evidence="2" id="KW-1185">Reference proteome</keyword>
<sequence length="152" mass="17599">MMVVFFNKQGIVISVMLPGQKTVTSSGYTKTCLTLFFEVFLNRRPISRLSFWSLHHENALYAHRAGATTGYLTVAGIKVLEYSPYRPGLAPCDFGLFPYINTCMKDRKFSTEKQPIAAFEEELDLVPRQKWEDWIDDWFMRMLKCINNQGLL</sequence>
<dbReference type="InterPro" id="IPR052709">
    <property type="entry name" value="Transposase-MT_Hybrid"/>
</dbReference>
<dbReference type="Proteomes" id="UP000838878">
    <property type="component" value="Chromosome 1"/>
</dbReference>
<evidence type="ECO:0008006" key="3">
    <source>
        <dbReference type="Google" id="ProtNLM"/>
    </source>
</evidence>
<dbReference type="OrthoDB" id="10017160at2759"/>
<dbReference type="Gene3D" id="3.30.420.10">
    <property type="entry name" value="Ribonuclease H-like superfamily/Ribonuclease H"/>
    <property type="match status" value="1"/>
</dbReference>
<dbReference type="GO" id="GO:0003676">
    <property type="term" value="F:nucleic acid binding"/>
    <property type="evidence" value="ECO:0007669"/>
    <property type="project" value="InterPro"/>
</dbReference>
<evidence type="ECO:0000313" key="2">
    <source>
        <dbReference type="Proteomes" id="UP000838878"/>
    </source>
</evidence>
<feature type="non-terminal residue" evidence="1">
    <location>
        <position position="152"/>
    </location>
</feature>